<dbReference type="Gene3D" id="1.10.10.10">
    <property type="entry name" value="Winged helix-like DNA-binding domain superfamily/Winged helix DNA-binding domain"/>
    <property type="match status" value="1"/>
</dbReference>
<dbReference type="STRING" id="1121322.SAMN02745136_03866"/>
<dbReference type="GO" id="GO:1900376">
    <property type="term" value="P:regulation of secondary metabolite biosynthetic process"/>
    <property type="evidence" value="ECO:0007669"/>
    <property type="project" value="TreeGrafter"/>
</dbReference>
<reference evidence="9 10" key="1">
    <citation type="submission" date="2016-11" db="EMBL/GenBank/DDBJ databases">
        <authorList>
            <person name="Jaros S."/>
            <person name="Januszkiewicz K."/>
            <person name="Wedrychowicz H."/>
        </authorList>
    </citation>
    <scope>NUCLEOTIDE SEQUENCE [LARGE SCALE GENOMIC DNA]</scope>
    <source>
        <strain evidence="9 10">DSM 15929</strain>
    </source>
</reference>
<dbReference type="Proteomes" id="UP000184386">
    <property type="component" value="Unassembled WGS sequence"/>
</dbReference>
<evidence type="ECO:0000256" key="7">
    <source>
        <dbReference type="PIRSR" id="PIRSR602481-1"/>
    </source>
</evidence>
<dbReference type="GO" id="GO:0003700">
    <property type="term" value="F:DNA-binding transcription factor activity"/>
    <property type="evidence" value="ECO:0007669"/>
    <property type="project" value="InterPro"/>
</dbReference>
<organism evidence="9 10">
    <name type="scientific">Anaerocolumna jejuensis DSM 15929</name>
    <dbReference type="NCBI Taxonomy" id="1121322"/>
    <lineage>
        <taxon>Bacteria</taxon>
        <taxon>Bacillati</taxon>
        <taxon>Bacillota</taxon>
        <taxon>Clostridia</taxon>
        <taxon>Lachnospirales</taxon>
        <taxon>Lachnospiraceae</taxon>
        <taxon>Anaerocolumna</taxon>
    </lineage>
</organism>
<comment type="similarity">
    <text evidence="1">Belongs to the Fur family.</text>
</comment>
<evidence type="ECO:0000313" key="9">
    <source>
        <dbReference type="EMBL" id="SHL00359.1"/>
    </source>
</evidence>
<dbReference type="CDD" id="cd07153">
    <property type="entry name" value="Fur_like"/>
    <property type="match status" value="1"/>
</dbReference>
<dbReference type="InterPro" id="IPR043135">
    <property type="entry name" value="Fur_C"/>
</dbReference>
<dbReference type="GO" id="GO:0000976">
    <property type="term" value="F:transcription cis-regulatory region binding"/>
    <property type="evidence" value="ECO:0007669"/>
    <property type="project" value="TreeGrafter"/>
</dbReference>
<keyword evidence="5" id="KW-0238">DNA-binding</keyword>
<keyword evidence="10" id="KW-1185">Reference proteome</keyword>
<keyword evidence="4" id="KW-0805">Transcription regulation</keyword>
<proteinExistence type="inferred from homology"/>
<comment type="cofactor">
    <cofactor evidence="7">
        <name>Zn(2+)</name>
        <dbReference type="ChEBI" id="CHEBI:29105"/>
    </cofactor>
    <text evidence="7">Binds 1 zinc ion per subunit.</text>
</comment>
<dbReference type="RefSeq" id="WP_073278485.1">
    <property type="nucleotide sequence ID" value="NZ_FRAC01000021.1"/>
</dbReference>
<dbReference type="AlphaFoldDB" id="A0A1M6X3C8"/>
<sequence>MNNNILKSADLKQTKKRNLILSVLEAAPTALTVEEIAEIASKEMKMNLSTIYRALNALADKNVVIKTLYQDGKTYFEINNHKHRHSLICSMCNKKVNLDVCPLEPIEENLAQKTGYTITGHNLEIYGICPECMKHMPSEDNDN</sequence>
<feature type="binding site" evidence="7">
    <location>
        <position position="89"/>
    </location>
    <ligand>
        <name>Zn(2+)</name>
        <dbReference type="ChEBI" id="CHEBI:29105"/>
    </ligand>
</feature>
<feature type="binding site" evidence="7">
    <location>
        <position position="132"/>
    </location>
    <ligand>
        <name>Zn(2+)</name>
        <dbReference type="ChEBI" id="CHEBI:29105"/>
    </ligand>
</feature>
<evidence type="ECO:0000256" key="5">
    <source>
        <dbReference type="ARBA" id="ARBA00023125"/>
    </source>
</evidence>
<gene>
    <name evidence="9" type="ORF">SAMN02745136_03866</name>
</gene>
<dbReference type="SUPFAM" id="SSF46785">
    <property type="entry name" value="Winged helix' DNA-binding domain"/>
    <property type="match status" value="1"/>
</dbReference>
<evidence type="ECO:0000256" key="2">
    <source>
        <dbReference type="ARBA" id="ARBA00022491"/>
    </source>
</evidence>
<accession>A0A1M6X3C8</accession>
<evidence type="ECO:0000256" key="4">
    <source>
        <dbReference type="ARBA" id="ARBA00023015"/>
    </source>
</evidence>
<dbReference type="InterPro" id="IPR036388">
    <property type="entry name" value="WH-like_DNA-bd_sf"/>
</dbReference>
<keyword evidence="2" id="KW-0678">Repressor</keyword>
<protein>
    <submittedName>
        <fullName evidence="9">Fur family transcriptional regulator, ferric uptake regulator</fullName>
    </submittedName>
</protein>
<evidence type="ECO:0000256" key="8">
    <source>
        <dbReference type="PIRSR" id="PIRSR602481-2"/>
    </source>
</evidence>
<dbReference type="InterPro" id="IPR002481">
    <property type="entry name" value="FUR"/>
</dbReference>
<feature type="binding site" evidence="8">
    <location>
        <position position="104"/>
    </location>
    <ligand>
        <name>Fe cation</name>
        <dbReference type="ChEBI" id="CHEBI:24875"/>
    </ligand>
</feature>
<feature type="binding site" evidence="8">
    <location>
        <position position="121"/>
    </location>
    <ligand>
        <name>Fe cation</name>
        <dbReference type="ChEBI" id="CHEBI:24875"/>
    </ligand>
</feature>
<keyword evidence="7" id="KW-0479">Metal-binding</keyword>
<evidence type="ECO:0000313" key="10">
    <source>
        <dbReference type="Proteomes" id="UP000184386"/>
    </source>
</evidence>
<dbReference type="Pfam" id="PF01475">
    <property type="entry name" value="FUR"/>
    <property type="match status" value="1"/>
</dbReference>
<feature type="binding site" evidence="8">
    <location>
        <position position="83"/>
    </location>
    <ligand>
        <name>Fe cation</name>
        <dbReference type="ChEBI" id="CHEBI:24875"/>
    </ligand>
</feature>
<dbReference type="PANTHER" id="PTHR33202:SF8">
    <property type="entry name" value="PEROXIDE-RESPONSIVE REPRESSOR PERR"/>
    <property type="match status" value="1"/>
</dbReference>
<evidence type="ECO:0000256" key="1">
    <source>
        <dbReference type="ARBA" id="ARBA00007957"/>
    </source>
</evidence>
<dbReference type="OrthoDB" id="8659436at2"/>
<dbReference type="Gene3D" id="3.30.1490.190">
    <property type="match status" value="1"/>
</dbReference>
<feature type="binding site" evidence="7">
    <location>
        <position position="129"/>
    </location>
    <ligand>
        <name>Zn(2+)</name>
        <dbReference type="ChEBI" id="CHEBI:29105"/>
    </ligand>
</feature>
<dbReference type="GO" id="GO:0045892">
    <property type="term" value="P:negative regulation of DNA-templated transcription"/>
    <property type="evidence" value="ECO:0007669"/>
    <property type="project" value="TreeGrafter"/>
</dbReference>
<dbReference type="EMBL" id="FRAC01000021">
    <property type="protein sequence ID" value="SHL00359.1"/>
    <property type="molecule type" value="Genomic_DNA"/>
</dbReference>
<evidence type="ECO:0000256" key="3">
    <source>
        <dbReference type="ARBA" id="ARBA00022833"/>
    </source>
</evidence>
<keyword evidence="8" id="KW-0408">Iron</keyword>
<feature type="binding site" evidence="7">
    <location>
        <position position="92"/>
    </location>
    <ligand>
        <name>Zn(2+)</name>
        <dbReference type="ChEBI" id="CHEBI:29105"/>
    </ligand>
</feature>
<keyword evidence="6" id="KW-0804">Transcription</keyword>
<evidence type="ECO:0000256" key="6">
    <source>
        <dbReference type="ARBA" id="ARBA00023163"/>
    </source>
</evidence>
<dbReference type="GO" id="GO:0008270">
    <property type="term" value="F:zinc ion binding"/>
    <property type="evidence" value="ECO:0007669"/>
    <property type="project" value="TreeGrafter"/>
</dbReference>
<keyword evidence="3 7" id="KW-0862">Zinc</keyword>
<comment type="cofactor">
    <cofactor evidence="8">
        <name>Mn(2+)</name>
        <dbReference type="ChEBI" id="CHEBI:29035"/>
    </cofactor>
    <cofactor evidence="8">
        <name>Fe(2+)</name>
        <dbReference type="ChEBI" id="CHEBI:29033"/>
    </cofactor>
    <text evidence="8">Binds 1 Mn(2+) or Fe(2+) ion per subunit.</text>
</comment>
<dbReference type="InterPro" id="IPR036390">
    <property type="entry name" value="WH_DNA-bd_sf"/>
</dbReference>
<name>A0A1M6X3C8_9FIRM</name>
<dbReference type="PANTHER" id="PTHR33202">
    <property type="entry name" value="ZINC UPTAKE REGULATION PROTEIN"/>
    <property type="match status" value="1"/>
</dbReference>